<keyword evidence="3 8" id="KW-1133">Transmembrane helix</keyword>
<proteinExistence type="predicted"/>
<dbReference type="GO" id="GO:0050479">
    <property type="term" value="F:glyceryl-ether monooxygenase activity"/>
    <property type="evidence" value="ECO:0007669"/>
    <property type="project" value="TreeGrafter"/>
</dbReference>
<protein>
    <recommendedName>
        <fullName evidence="9">Fatty acid hydroxylase domain-containing protein</fullName>
    </recommendedName>
</protein>
<dbReference type="PANTHER" id="PTHR21624">
    <property type="entry name" value="STEROL DESATURASE-RELATED PROTEIN"/>
    <property type="match status" value="1"/>
</dbReference>
<feature type="region of interest" description="Disordered" evidence="7">
    <location>
        <begin position="243"/>
        <end position="264"/>
    </location>
</feature>
<sequence>MEYCFPLFKYAFHRGRHTALNVFFTLTTALVNLSLASLLFGLSEFCQQNEWGLFYWFSFSPILIASLGLVLMDGLSAWLPHFIEHQVKWLWQFHIIHHSDRSVDASTANRHHPGESVLRFIFTLFGVLVLGAPLWFILLYQSVSVLFSQFNHSNINLPAWLDRGLSWVFVTPGMHRVHHHFQQPWTDKNYGNIFSIFDRILGTFAQKDHHALIFGLDTHFDQKETDHLLPLLKIPFLPHRQSENNGILPGNSKNAAEPHIDRQQ</sequence>
<dbReference type="InterPro" id="IPR051689">
    <property type="entry name" value="Sterol_desaturase/TMEM195"/>
</dbReference>
<dbReference type="GO" id="GO:0012505">
    <property type="term" value="C:endomembrane system"/>
    <property type="evidence" value="ECO:0007669"/>
    <property type="project" value="UniProtKB-SubCell"/>
</dbReference>
<evidence type="ECO:0000256" key="7">
    <source>
        <dbReference type="SAM" id="MobiDB-lite"/>
    </source>
</evidence>
<comment type="caution">
    <text evidence="10">The sequence shown here is derived from an EMBL/GenBank/DDBJ whole genome shotgun (WGS) entry which is preliminary data.</text>
</comment>
<evidence type="ECO:0000259" key="9">
    <source>
        <dbReference type="Pfam" id="PF04116"/>
    </source>
</evidence>
<dbReference type="PANTHER" id="PTHR21624:SF1">
    <property type="entry name" value="ALKYLGLYCEROL MONOOXYGENASE"/>
    <property type="match status" value="1"/>
</dbReference>
<dbReference type="GO" id="GO:0006643">
    <property type="term" value="P:membrane lipid metabolic process"/>
    <property type="evidence" value="ECO:0007669"/>
    <property type="project" value="TreeGrafter"/>
</dbReference>
<evidence type="ECO:0000313" key="11">
    <source>
        <dbReference type="Proteomes" id="UP001310022"/>
    </source>
</evidence>
<dbReference type="Proteomes" id="UP001310022">
    <property type="component" value="Unassembled WGS sequence"/>
</dbReference>
<accession>A0AAN4W276</accession>
<evidence type="ECO:0000256" key="3">
    <source>
        <dbReference type="ARBA" id="ARBA00022989"/>
    </source>
</evidence>
<keyword evidence="4" id="KW-0560">Oxidoreductase</keyword>
<dbReference type="GO" id="GO:0008610">
    <property type="term" value="P:lipid biosynthetic process"/>
    <property type="evidence" value="ECO:0007669"/>
    <property type="project" value="InterPro"/>
</dbReference>
<dbReference type="AlphaFoldDB" id="A0AAN4W276"/>
<evidence type="ECO:0000256" key="6">
    <source>
        <dbReference type="ARBA" id="ARBA00023136"/>
    </source>
</evidence>
<evidence type="ECO:0000256" key="1">
    <source>
        <dbReference type="ARBA" id="ARBA00004127"/>
    </source>
</evidence>
<evidence type="ECO:0000256" key="8">
    <source>
        <dbReference type="SAM" id="Phobius"/>
    </source>
</evidence>
<evidence type="ECO:0000256" key="4">
    <source>
        <dbReference type="ARBA" id="ARBA00023002"/>
    </source>
</evidence>
<reference evidence="10 11" key="1">
    <citation type="submission" date="2021-12" db="EMBL/GenBank/DDBJ databases">
        <title>Genome sequencing of bacteria with rrn-lacking chromosome and rrn-plasmid.</title>
        <authorList>
            <person name="Anda M."/>
            <person name="Iwasaki W."/>
        </authorList>
    </citation>
    <scope>NUCLEOTIDE SEQUENCE [LARGE SCALE GENOMIC DNA]</scope>
    <source>
        <strain evidence="10 11">NBRC 15940</strain>
    </source>
</reference>
<keyword evidence="2 8" id="KW-0812">Transmembrane</keyword>
<evidence type="ECO:0000256" key="5">
    <source>
        <dbReference type="ARBA" id="ARBA00023098"/>
    </source>
</evidence>
<name>A0AAN4W276_9BACT</name>
<dbReference type="EMBL" id="BQKE01000002">
    <property type="protein sequence ID" value="GJM62585.1"/>
    <property type="molecule type" value="Genomic_DNA"/>
</dbReference>
<dbReference type="GO" id="GO:0016020">
    <property type="term" value="C:membrane"/>
    <property type="evidence" value="ECO:0007669"/>
    <property type="project" value="GOC"/>
</dbReference>
<keyword evidence="6 8" id="KW-0472">Membrane</keyword>
<dbReference type="GO" id="GO:0005506">
    <property type="term" value="F:iron ion binding"/>
    <property type="evidence" value="ECO:0007669"/>
    <property type="project" value="InterPro"/>
</dbReference>
<feature type="domain" description="Fatty acid hydroxylase" evidence="9">
    <location>
        <begin position="70"/>
        <end position="203"/>
    </location>
</feature>
<feature type="transmembrane region" description="Helical" evidence="8">
    <location>
        <begin position="53"/>
        <end position="72"/>
    </location>
</feature>
<organism evidence="10 11">
    <name type="scientific">Persicobacter diffluens</name>
    <dbReference type="NCBI Taxonomy" id="981"/>
    <lineage>
        <taxon>Bacteria</taxon>
        <taxon>Pseudomonadati</taxon>
        <taxon>Bacteroidota</taxon>
        <taxon>Cytophagia</taxon>
        <taxon>Cytophagales</taxon>
        <taxon>Persicobacteraceae</taxon>
        <taxon>Persicobacter</taxon>
    </lineage>
</organism>
<keyword evidence="5" id="KW-0443">Lipid metabolism</keyword>
<keyword evidence="11" id="KW-1185">Reference proteome</keyword>
<evidence type="ECO:0000256" key="2">
    <source>
        <dbReference type="ARBA" id="ARBA00022692"/>
    </source>
</evidence>
<dbReference type="Pfam" id="PF04116">
    <property type="entry name" value="FA_hydroxylase"/>
    <property type="match status" value="1"/>
</dbReference>
<comment type="subcellular location">
    <subcellularLocation>
        <location evidence="1">Endomembrane system</location>
        <topology evidence="1">Multi-pass membrane protein</topology>
    </subcellularLocation>
</comment>
<evidence type="ECO:0000313" key="10">
    <source>
        <dbReference type="EMBL" id="GJM62585.1"/>
    </source>
</evidence>
<feature type="transmembrane region" description="Helical" evidence="8">
    <location>
        <begin position="20"/>
        <end position="41"/>
    </location>
</feature>
<dbReference type="InterPro" id="IPR006694">
    <property type="entry name" value="Fatty_acid_hydroxylase"/>
</dbReference>
<gene>
    <name evidence="10" type="ORF">PEDI_31370</name>
</gene>
<feature type="transmembrane region" description="Helical" evidence="8">
    <location>
        <begin position="120"/>
        <end position="140"/>
    </location>
</feature>